<name>A0ABY4C780_9MICO</name>
<dbReference type="Proteomes" id="UP000832097">
    <property type="component" value="Chromosome"/>
</dbReference>
<organism evidence="2 3">
    <name type="scientific">Agromyces larvae</name>
    <dbReference type="NCBI Taxonomy" id="2929802"/>
    <lineage>
        <taxon>Bacteria</taxon>
        <taxon>Bacillati</taxon>
        <taxon>Actinomycetota</taxon>
        <taxon>Actinomycetes</taxon>
        <taxon>Micrococcales</taxon>
        <taxon>Microbacteriaceae</taxon>
        <taxon>Agromyces</taxon>
    </lineage>
</organism>
<dbReference type="EMBL" id="CP094528">
    <property type="protein sequence ID" value="UOE45956.1"/>
    <property type="molecule type" value="Genomic_DNA"/>
</dbReference>
<dbReference type="RefSeq" id="WP_243558724.1">
    <property type="nucleotide sequence ID" value="NZ_CP094528.1"/>
</dbReference>
<evidence type="ECO:0000313" key="3">
    <source>
        <dbReference type="Proteomes" id="UP000832097"/>
    </source>
</evidence>
<proteinExistence type="predicted"/>
<accession>A0ABY4C780</accession>
<reference evidence="2 3" key="1">
    <citation type="submission" date="2022-03" db="EMBL/GenBank/DDBJ databases">
        <title>Mucilaginibacter sp. isolated from the gut of Protaetia brevitarsis seulensis larvae.</title>
        <authorList>
            <person name="Won M."/>
            <person name="Kim S.-J."/>
            <person name="Kwon S.-W."/>
        </authorList>
    </citation>
    <scope>NUCLEOTIDE SEQUENCE [LARGE SCALE GENOMIC DNA]</scope>
    <source>
        <strain evidence="2 3">CFWR-12</strain>
    </source>
</reference>
<feature type="compositionally biased region" description="Basic residues" evidence="1">
    <location>
        <begin position="153"/>
        <end position="168"/>
    </location>
</feature>
<sequence length="174" mass="18944">MPFISRRKLDELKSLADLKNALAEHDAAHIRHYTLSLVLEALEITGYAKPQGGYTGVPATSNPATAYDTARFLADLTTARDHRREQAAAARRQATADRVAKLTKQTPTSTFVSEPADYNGPISRLKITNDGFTVSVRENAYATPPVAPQPTKPTKKKATPKAKTKAKTVVRSVD</sequence>
<protein>
    <submittedName>
        <fullName evidence="2">Uncharacterized protein</fullName>
    </submittedName>
</protein>
<evidence type="ECO:0000313" key="2">
    <source>
        <dbReference type="EMBL" id="UOE45956.1"/>
    </source>
</evidence>
<keyword evidence="3" id="KW-1185">Reference proteome</keyword>
<feature type="region of interest" description="Disordered" evidence="1">
    <location>
        <begin position="139"/>
        <end position="174"/>
    </location>
</feature>
<gene>
    <name evidence="2" type="ORF">MTO99_09505</name>
</gene>
<evidence type="ECO:0000256" key="1">
    <source>
        <dbReference type="SAM" id="MobiDB-lite"/>
    </source>
</evidence>